<feature type="region of interest" description="Disordered" evidence="2">
    <location>
        <begin position="63"/>
        <end position="83"/>
    </location>
</feature>
<dbReference type="Proteomes" id="UP000011680">
    <property type="component" value="Unassembled WGS sequence"/>
</dbReference>
<gene>
    <name evidence="3" type="ORF">C451_11980</name>
</gene>
<sequence length="83" mass="9666">MSTADEQIRVSATVKNELEHRRREGESFNEVLERLLSDDRDVFAGFGAFEGTDRGERIREVHDRGRTRSTERIERIAESRSDE</sequence>
<dbReference type="eggNOG" id="arCOG08192">
    <property type="taxonomic scope" value="Archaea"/>
</dbReference>
<evidence type="ECO:0008006" key="5">
    <source>
        <dbReference type="Google" id="ProtNLM"/>
    </source>
</evidence>
<reference evidence="3 4" key="1">
    <citation type="journal article" date="2014" name="PLoS Genet.">
        <title>Phylogenetically driven sequencing of extremely halophilic archaea reveals strategies for static and dynamic osmo-response.</title>
        <authorList>
            <person name="Becker E.A."/>
            <person name="Seitzer P.M."/>
            <person name="Tritt A."/>
            <person name="Larsen D."/>
            <person name="Krusor M."/>
            <person name="Yao A.I."/>
            <person name="Wu D."/>
            <person name="Madern D."/>
            <person name="Eisen J.A."/>
            <person name="Darling A.E."/>
            <person name="Facciotti M.T."/>
        </authorList>
    </citation>
    <scope>NUCLEOTIDE SEQUENCE [LARGE SCALE GENOMIC DNA]</scope>
    <source>
        <strain evidence="3 4">JCM 13552</strain>
    </source>
</reference>
<dbReference type="EMBL" id="AOMF01000158">
    <property type="protein sequence ID" value="EMA52264.1"/>
    <property type="molecule type" value="Genomic_DNA"/>
</dbReference>
<dbReference type="STRING" id="1227457.C451_11980"/>
<dbReference type="Pfam" id="PF02697">
    <property type="entry name" value="VAPB_antitox"/>
    <property type="match status" value="1"/>
</dbReference>
<organism evidence="3 4">
    <name type="scientific">Halococcus thailandensis JCM 13552</name>
    <dbReference type="NCBI Taxonomy" id="1227457"/>
    <lineage>
        <taxon>Archaea</taxon>
        <taxon>Methanobacteriati</taxon>
        <taxon>Methanobacteriota</taxon>
        <taxon>Stenosarchaea group</taxon>
        <taxon>Halobacteria</taxon>
        <taxon>Halobacteriales</taxon>
        <taxon>Halococcaceae</taxon>
        <taxon>Halococcus</taxon>
    </lineage>
</organism>
<name>M0N559_9EURY</name>
<accession>M0N559</accession>
<dbReference type="PATRIC" id="fig|1227457.3.peg.2267"/>
<comment type="caution">
    <text evidence="3">The sequence shown here is derived from an EMBL/GenBank/DDBJ whole genome shotgun (WGS) entry which is preliminary data.</text>
</comment>
<dbReference type="OrthoDB" id="214079at2157"/>
<dbReference type="AlphaFoldDB" id="M0N559"/>
<dbReference type="RefSeq" id="WP_007740775.1">
    <property type="nucleotide sequence ID" value="NZ_AOMF01000158.1"/>
</dbReference>
<proteinExistence type="predicted"/>
<evidence type="ECO:0000256" key="1">
    <source>
        <dbReference type="ARBA" id="ARBA00022649"/>
    </source>
</evidence>
<evidence type="ECO:0000256" key="2">
    <source>
        <dbReference type="SAM" id="MobiDB-lite"/>
    </source>
</evidence>
<keyword evidence="1" id="KW-1277">Toxin-antitoxin system</keyword>
<evidence type="ECO:0000313" key="4">
    <source>
        <dbReference type="Proteomes" id="UP000011680"/>
    </source>
</evidence>
<evidence type="ECO:0000313" key="3">
    <source>
        <dbReference type="EMBL" id="EMA52264.1"/>
    </source>
</evidence>
<keyword evidence="4" id="KW-1185">Reference proteome</keyword>
<dbReference type="InterPro" id="IPR003847">
    <property type="entry name" value="Put_antitoxin"/>
</dbReference>
<protein>
    <recommendedName>
        <fullName evidence="5">Antitoxin</fullName>
    </recommendedName>
</protein>